<dbReference type="InterPro" id="IPR032677">
    <property type="entry name" value="GTP_cyclohydro_II"/>
</dbReference>
<gene>
    <name evidence="12" type="ORF">ACFYXQ_34890</name>
</gene>
<evidence type="ECO:0000313" key="12">
    <source>
        <dbReference type="EMBL" id="MFF3572965.1"/>
    </source>
</evidence>
<evidence type="ECO:0000256" key="3">
    <source>
        <dbReference type="ARBA" id="ARBA00012762"/>
    </source>
</evidence>
<dbReference type="PANTHER" id="PTHR21327:SF18">
    <property type="entry name" value="3,4-DIHYDROXY-2-BUTANONE 4-PHOSPHATE SYNTHASE"/>
    <property type="match status" value="1"/>
</dbReference>
<dbReference type="NCBIfam" id="NF001591">
    <property type="entry name" value="PRK00393.1"/>
    <property type="match status" value="1"/>
</dbReference>
<keyword evidence="4" id="KW-0686">Riboflavin biosynthesis</keyword>
<evidence type="ECO:0000256" key="2">
    <source>
        <dbReference type="ARBA" id="ARBA00004853"/>
    </source>
</evidence>
<evidence type="ECO:0000256" key="5">
    <source>
        <dbReference type="ARBA" id="ARBA00022723"/>
    </source>
</evidence>
<dbReference type="CDD" id="cd00641">
    <property type="entry name" value="GTP_cyclohydro2"/>
    <property type="match status" value="1"/>
</dbReference>
<sequence length="217" mass="23401">MTTVLPPPIGSPADTEHTFSRGGRELPLQVHEIGGVTDHGHLLVFGRPAENCLVRIHSRCLYGESLRSDDCDCGPELDKSLDMIQGAGAGVLVYLEQEGRGLGLLAKARGYRHSEQCGTDTFTSYEALGYPADARSYTGAAQSLYKLLVTLGIGRIQLLTNNPAKAAAVTGTGLTVTVVPLRTTALSERASDYLDAKRRHRHHWIPTDDAPWAPDLA</sequence>
<evidence type="ECO:0000259" key="11">
    <source>
        <dbReference type="Pfam" id="PF00925"/>
    </source>
</evidence>
<comment type="cofactor">
    <cofactor evidence="1">
        <name>Zn(2+)</name>
        <dbReference type="ChEBI" id="CHEBI:29105"/>
    </cofactor>
</comment>
<dbReference type="GO" id="GO:0003935">
    <property type="term" value="F:GTP cyclohydrolase II activity"/>
    <property type="evidence" value="ECO:0007669"/>
    <property type="project" value="UniProtKB-EC"/>
</dbReference>
<keyword evidence="8" id="KW-0862">Zinc</keyword>
<evidence type="ECO:0000256" key="4">
    <source>
        <dbReference type="ARBA" id="ARBA00022619"/>
    </source>
</evidence>
<evidence type="ECO:0000256" key="1">
    <source>
        <dbReference type="ARBA" id="ARBA00001947"/>
    </source>
</evidence>
<keyword evidence="9" id="KW-0342">GTP-binding</keyword>
<dbReference type="Pfam" id="PF00925">
    <property type="entry name" value="GTP_cyclohydro2"/>
    <property type="match status" value="1"/>
</dbReference>
<comment type="caution">
    <text evidence="12">The sequence shown here is derived from an EMBL/GenBank/DDBJ whole genome shotgun (WGS) entry which is preliminary data.</text>
</comment>
<comment type="pathway">
    <text evidence="2">Cofactor biosynthesis; riboflavin biosynthesis; 5-amino-6-(D-ribitylamino)uracil from GTP: step 1/4.</text>
</comment>
<reference evidence="12 13" key="1">
    <citation type="submission" date="2024-10" db="EMBL/GenBank/DDBJ databases">
        <title>The Natural Products Discovery Center: Release of the First 8490 Sequenced Strains for Exploring Actinobacteria Biosynthetic Diversity.</title>
        <authorList>
            <person name="Kalkreuter E."/>
            <person name="Kautsar S.A."/>
            <person name="Yang D."/>
            <person name="Bader C.D."/>
            <person name="Teijaro C.N."/>
            <person name="Fluegel L."/>
            <person name="Davis C.M."/>
            <person name="Simpson J.R."/>
            <person name="Lauterbach L."/>
            <person name="Steele A.D."/>
            <person name="Gui C."/>
            <person name="Meng S."/>
            <person name="Li G."/>
            <person name="Viehrig K."/>
            <person name="Ye F."/>
            <person name="Su P."/>
            <person name="Kiefer A.F."/>
            <person name="Nichols A."/>
            <person name="Cepeda A.J."/>
            <person name="Yan W."/>
            <person name="Fan B."/>
            <person name="Jiang Y."/>
            <person name="Adhikari A."/>
            <person name="Zheng C.-J."/>
            <person name="Schuster L."/>
            <person name="Cowan T.M."/>
            <person name="Smanski M.J."/>
            <person name="Chevrette M.G."/>
            <person name="De Carvalho L.P.S."/>
            <person name="Shen B."/>
        </authorList>
    </citation>
    <scope>NUCLEOTIDE SEQUENCE [LARGE SCALE GENOMIC DNA]</scope>
    <source>
        <strain evidence="12 13">NPDC002593</strain>
    </source>
</reference>
<evidence type="ECO:0000313" key="13">
    <source>
        <dbReference type="Proteomes" id="UP001601992"/>
    </source>
</evidence>
<comment type="catalytic activity">
    <reaction evidence="10">
        <text>GTP + 4 H2O = 2,5-diamino-6-hydroxy-4-(5-phosphoribosylamino)-pyrimidine + formate + 2 phosphate + 3 H(+)</text>
        <dbReference type="Rhea" id="RHEA:23704"/>
        <dbReference type="ChEBI" id="CHEBI:15377"/>
        <dbReference type="ChEBI" id="CHEBI:15378"/>
        <dbReference type="ChEBI" id="CHEBI:15740"/>
        <dbReference type="ChEBI" id="CHEBI:37565"/>
        <dbReference type="ChEBI" id="CHEBI:43474"/>
        <dbReference type="ChEBI" id="CHEBI:58614"/>
        <dbReference type="EC" id="3.5.4.25"/>
    </reaction>
</comment>
<evidence type="ECO:0000256" key="7">
    <source>
        <dbReference type="ARBA" id="ARBA00022801"/>
    </source>
</evidence>
<dbReference type="EC" id="3.5.4.25" evidence="3"/>
<dbReference type="PANTHER" id="PTHR21327">
    <property type="entry name" value="GTP CYCLOHYDROLASE II-RELATED"/>
    <property type="match status" value="1"/>
</dbReference>
<dbReference type="SUPFAM" id="SSF142695">
    <property type="entry name" value="RibA-like"/>
    <property type="match status" value="1"/>
</dbReference>
<evidence type="ECO:0000256" key="10">
    <source>
        <dbReference type="ARBA" id="ARBA00049295"/>
    </source>
</evidence>
<dbReference type="EMBL" id="JBIAQY010000016">
    <property type="protein sequence ID" value="MFF3572965.1"/>
    <property type="molecule type" value="Genomic_DNA"/>
</dbReference>
<dbReference type="Gene3D" id="3.40.50.10990">
    <property type="entry name" value="GTP cyclohydrolase II"/>
    <property type="match status" value="1"/>
</dbReference>
<evidence type="ECO:0000256" key="9">
    <source>
        <dbReference type="ARBA" id="ARBA00023134"/>
    </source>
</evidence>
<organism evidence="12 13">
    <name type="scientific">Nocardia jiangxiensis</name>
    <dbReference type="NCBI Taxonomy" id="282685"/>
    <lineage>
        <taxon>Bacteria</taxon>
        <taxon>Bacillati</taxon>
        <taxon>Actinomycetota</taxon>
        <taxon>Actinomycetes</taxon>
        <taxon>Mycobacteriales</taxon>
        <taxon>Nocardiaceae</taxon>
        <taxon>Nocardia</taxon>
    </lineage>
</organism>
<keyword evidence="5" id="KW-0479">Metal-binding</keyword>
<accession>A0ABW6S9I2</accession>
<keyword evidence="7 12" id="KW-0378">Hydrolase</keyword>
<keyword evidence="13" id="KW-1185">Reference proteome</keyword>
<dbReference type="InterPro" id="IPR036144">
    <property type="entry name" value="RibA-like_sf"/>
</dbReference>
<evidence type="ECO:0000256" key="8">
    <source>
        <dbReference type="ARBA" id="ARBA00022833"/>
    </source>
</evidence>
<dbReference type="RefSeq" id="WP_051193036.1">
    <property type="nucleotide sequence ID" value="NZ_JBIAQY010000016.1"/>
</dbReference>
<protein>
    <recommendedName>
        <fullName evidence="3">GTP cyclohydrolase II</fullName>
        <ecNumber evidence="3">3.5.4.25</ecNumber>
    </recommendedName>
</protein>
<proteinExistence type="predicted"/>
<dbReference type="InterPro" id="IPR000926">
    <property type="entry name" value="RibA"/>
</dbReference>
<keyword evidence="6" id="KW-0547">Nucleotide-binding</keyword>
<evidence type="ECO:0000256" key="6">
    <source>
        <dbReference type="ARBA" id="ARBA00022741"/>
    </source>
</evidence>
<feature type="domain" description="GTP cyclohydrolase II" evidence="11">
    <location>
        <begin position="42"/>
        <end position="177"/>
    </location>
</feature>
<name>A0ABW6S9I2_9NOCA</name>
<dbReference type="Proteomes" id="UP001601992">
    <property type="component" value="Unassembled WGS sequence"/>
</dbReference>